<dbReference type="EMBL" id="CCAG010001058">
    <property type="status" value="NOT_ANNOTATED_CDS"/>
    <property type="molecule type" value="Genomic_DNA"/>
</dbReference>
<protein>
    <submittedName>
        <fullName evidence="3">Uncharacterized protein</fullName>
    </submittedName>
</protein>
<evidence type="ECO:0000313" key="3">
    <source>
        <dbReference type="EnsemblMetazoa" id="GMOY007271-PA"/>
    </source>
</evidence>
<keyword evidence="2" id="KW-0812">Transmembrane</keyword>
<feature type="transmembrane region" description="Helical" evidence="2">
    <location>
        <begin position="88"/>
        <end position="112"/>
    </location>
</feature>
<reference evidence="3" key="1">
    <citation type="submission" date="2020-05" db="UniProtKB">
        <authorList>
            <consortium name="EnsemblMetazoa"/>
        </authorList>
    </citation>
    <scope>IDENTIFICATION</scope>
    <source>
        <strain evidence="3">Yale</strain>
    </source>
</reference>
<evidence type="ECO:0000256" key="1">
    <source>
        <dbReference type="SAM" id="MobiDB-lite"/>
    </source>
</evidence>
<keyword evidence="4" id="KW-1185">Reference proteome</keyword>
<dbReference type="AlphaFoldDB" id="A0A1B0G1V3"/>
<feature type="region of interest" description="Disordered" evidence="1">
    <location>
        <begin position="506"/>
        <end position="545"/>
    </location>
</feature>
<dbReference type="InterPro" id="IPR032150">
    <property type="entry name" value="DUF4820"/>
</dbReference>
<accession>A0A1B0G1V3</accession>
<keyword evidence="2" id="KW-1133">Transmembrane helix</keyword>
<dbReference type="Proteomes" id="UP000092444">
    <property type="component" value="Unassembled WGS sequence"/>
</dbReference>
<feature type="compositionally biased region" description="Low complexity" evidence="1">
    <location>
        <begin position="515"/>
        <end position="526"/>
    </location>
</feature>
<sequence length="545" mass="60538">MIAGKESSRKKNSQARSEALCNKLHTWTEKCAETTIGQFLIQVTDRTLKIVEETAKWSLPQVSQYFSIILPFFCLEENDAKLVRPLPWILFFALIIWLRALRILFTMAALVMGNNAITPQVIVYFIQDQRCKLQALRVRGSKSLKQKGSELTVDADNKLSIPVKLGKLLSRAICRPGYLNEIPSSKIIVHKPNVPTTESDSTSDNNACTPIMEREDIHFRLGELLNKYANRPSDDDDDPDFVPSPRQLKRSSSASNSSDSDNESETSDLLMELQDLVNDKGKVTVPQLNENSMPQKKATELRENGSASQQLHSPSLRIEYDREPLTNTNRNVTHQIPIITKTFETNNITEEGRVTSPMKCEVVPDVTSNSQSPQTTVLMTQTPIEESKSTPGHETAGTLRPPAIRTSALAVSSFNSTPTSASQSTQTPIDVDFLVANNLEKLECAATLTCASSSEDVFYSPIGSPQTFYNAFYPSSVVEISPLEGATAPANITTAAAASKDDFRERNEISKVHCTQPKKVPQKTTTNHNSTKSHYHHKSRGKNRR</sequence>
<dbReference type="EnsemblMetazoa" id="GMOY007271-RA">
    <property type="protein sequence ID" value="GMOY007271-PA"/>
    <property type="gene ID" value="GMOY007271"/>
</dbReference>
<evidence type="ECO:0000313" key="4">
    <source>
        <dbReference type="Proteomes" id="UP000092444"/>
    </source>
</evidence>
<dbReference type="VEuPathDB" id="VectorBase:GMOY007271"/>
<dbReference type="STRING" id="37546.A0A1B0G1V3"/>
<feature type="compositionally biased region" description="Low complexity" evidence="1">
    <location>
        <begin position="241"/>
        <end position="259"/>
    </location>
</feature>
<feature type="region of interest" description="Disordered" evidence="1">
    <location>
        <begin position="228"/>
        <end position="267"/>
    </location>
</feature>
<proteinExistence type="predicted"/>
<keyword evidence="2" id="KW-0472">Membrane</keyword>
<feature type="region of interest" description="Disordered" evidence="1">
    <location>
        <begin position="284"/>
        <end position="313"/>
    </location>
</feature>
<organism evidence="3 4">
    <name type="scientific">Glossina morsitans morsitans</name>
    <name type="common">Savannah tsetse fly</name>
    <dbReference type="NCBI Taxonomy" id="37546"/>
    <lineage>
        <taxon>Eukaryota</taxon>
        <taxon>Metazoa</taxon>
        <taxon>Ecdysozoa</taxon>
        <taxon>Arthropoda</taxon>
        <taxon>Hexapoda</taxon>
        <taxon>Insecta</taxon>
        <taxon>Pterygota</taxon>
        <taxon>Neoptera</taxon>
        <taxon>Endopterygota</taxon>
        <taxon>Diptera</taxon>
        <taxon>Brachycera</taxon>
        <taxon>Muscomorpha</taxon>
        <taxon>Hippoboscoidea</taxon>
        <taxon>Glossinidae</taxon>
        <taxon>Glossina</taxon>
    </lineage>
</organism>
<evidence type="ECO:0000256" key="2">
    <source>
        <dbReference type="SAM" id="Phobius"/>
    </source>
</evidence>
<dbReference type="Pfam" id="PF16091">
    <property type="entry name" value="DUF4820"/>
    <property type="match status" value="1"/>
</dbReference>
<name>A0A1B0G1V3_GLOMM</name>
<feature type="compositionally biased region" description="Basic residues" evidence="1">
    <location>
        <begin position="531"/>
        <end position="545"/>
    </location>
</feature>